<keyword evidence="1" id="KW-0812">Transmembrane</keyword>
<protein>
    <submittedName>
        <fullName evidence="2">Uncharacterized protein</fullName>
    </submittedName>
</protein>
<keyword evidence="1" id="KW-0472">Membrane</keyword>
<dbReference type="Proteomes" id="UP000283633">
    <property type="component" value="Unassembled WGS sequence"/>
</dbReference>
<evidence type="ECO:0000313" key="3">
    <source>
        <dbReference type="Proteomes" id="UP000283633"/>
    </source>
</evidence>
<organism evidence="2 3">
    <name type="scientific">Lactiplantibacillus garii</name>
    <dbReference type="NCBI Taxonomy" id="2306423"/>
    <lineage>
        <taxon>Bacteria</taxon>
        <taxon>Bacillati</taxon>
        <taxon>Bacillota</taxon>
        <taxon>Bacilli</taxon>
        <taxon>Lactobacillales</taxon>
        <taxon>Lactobacillaceae</taxon>
        <taxon>Lactiplantibacillus</taxon>
    </lineage>
</organism>
<dbReference type="EMBL" id="QWZQ01000071">
    <property type="protein sequence ID" value="RRK09291.1"/>
    <property type="molecule type" value="Genomic_DNA"/>
</dbReference>
<reference evidence="2 3" key="1">
    <citation type="submission" date="2018-08" db="EMBL/GenBank/DDBJ databases">
        <title>Genome Lactobacillus garii FI11369.</title>
        <authorList>
            <person name="Diaz M."/>
            <person name="Narbad A."/>
        </authorList>
    </citation>
    <scope>NUCLEOTIDE SEQUENCE [LARGE SCALE GENOMIC DNA]</scope>
    <source>
        <strain evidence="2 3">FI11369</strain>
    </source>
</reference>
<evidence type="ECO:0000313" key="2">
    <source>
        <dbReference type="EMBL" id="RRK09291.1"/>
    </source>
</evidence>
<name>A0A3R8J529_9LACO</name>
<feature type="transmembrane region" description="Helical" evidence="1">
    <location>
        <begin position="31"/>
        <end position="52"/>
    </location>
</feature>
<feature type="transmembrane region" description="Helical" evidence="1">
    <location>
        <begin position="124"/>
        <end position="153"/>
    </location>
</feature>
<accession>A0A3R8J529</accession>
<dbReference type="OrthoDB" id="9922932at2"/>
<dbReference type="RefSeq" id="WP_125073371.1">
    <property type="nucleotide sequence ID" value="NZ_QWZQ01000071.1"/>
</dbReference>
<comment type="caution">
    <text evidence="2">The sequence shown here is derived from an EMBL/GenBank/DDBJ whole genome shotgun (WGS) entry which is preliminary data.</text>
</comment>
<keyword evidence="1" id="KW-1133">Transmembrane helix</keyword>
<feature type="transmembrane region" description="Helical" evidence="1">
    <location>
        <begin position="95"/>
        <end position="112"/>
    </location>
</feature>
<keyword evidence="3" id="KW-1185">Reference proteome</keyword>
<proteinExistence type="predicted"/>
<feature type="transmembrane region" description="Helical" evidence="1">
    <location>
        <begin position="59"/>
        <end position="83"/>
    </location>
</feature>
<gene>
    <name evidence="2" type="ORF">D1831_13555</name>
</gene>
<evidence type="ECO:0000256" key="1">
    <source>
        <dbReference type="SAM" id="Phobius"/>
    </source>
</evidence>
<dbReference type="AlphaFoldDB" id="A0A3R8J529"/>
<sequence>MEAMLLVVSILLIVIWGVIDRKSIRPLRAFTKIGIVTYLVALICFSAAEVITEAPANVYAVYAGAGFSVITILAIVNVITGGIATLNVSRATRTFFDTAAMAILFSILVALIQIAPTTASARSYLLLMDFALIAVMVVIAVIALLVIVMKILFGSEKEVTEDQNNSIDPQA</sequence>